<proteinExistence type="predicted"/>
<dbReference type="Gene3D" id="3.40.50.2300">
    <property type="match status" value="1"/>
</dbReference>
<feature type="domain" description="Response regulatory" evidence="2">
    <location>
        <begin position="5"/>
        <end position="117"/>
    </location>
</feature>
<keyword evidence="5" id="KW-1185">Reference proteome</keyword>
<keyword evidence="4" id="KW-0238">DNA-binding</keyword>
<feature type="domain" description="HTH LytTR-type" evidence="3">
    <location>
        <begin position="160"/>
        <end position="264"/>
    </location>
</feature>
<organism evidence="4 5">
    <name type="scientific">Pontibacter anaerobius</name>
    <dbReference type="NCBI Taxonomy" id="2993940"/>
    <lineage>
        <taxon>Bacteria</taxon>
        <taxon>Pseudomonadati</taxon>
        <taxon>Bacteroidota</taxon>
        <taxon>Cytophagia</taxon>
        <taxon>Cytophagales</taxon>
        <taxon>Hymenobacteraceae</taxon>
        <taxon>Pontibacter</taxon>
    </lineage>
</organism>
<feature type="modified residue" description="4-aspartylphosphate" evidence="1">
    <location>
        <position position="56"/>
    </location>
</feature>
<dbReference type="Pfam" id="PF00072">
    <property type="entry name" value="Response_reg"/>
    <property type="match status" value="1"/>
</dbReference>
<dbReference type="InterPro" id="IPR001789">
    <property type="entry name" value="Sig_transdc_resp-reg_receiver"/>
</dbReference>
<sequence length="265" mass="30081">MSKYKTIVVDDEPAAREGLAALLQADAEVEVIGICANALEAIDLMQHTTPDILFLDIQMPEVNGFELLRSLAVAPPAVAFVTAYDQYAIAAFEHHAIDYLLKPFNNDRFRNCLAKCKSVVEQKNQGDLSEKIRQLLQEQATQKEEKLISPVTSINALNKLSIKANGKILLLDLNDIWYFEAEDYYVNIHYKSQRILIRDSIKNLEQLLAEKQFCRIHKSSLVNLQKVTELENHFNGGLIMKLQNNTELKVSKNHKQTLLERFGLG</sequence>
<dbReference type="InterPro" id="IPR011006">
    <property type="entry name" value="CheY-like_superfamily"/>
</dbReference>
<evidence type="ECO:0000259" key="2">
    <source>
        <dbReference type="PROSITE" id="PS50110"/>
    </source>
</evidence>
<keyword evidence="1" id="KW-0597">Phosphoprotein</keyword>
<dbReference type="InterPro" id="IPR046947">
    <property type="entry name" value="LytR-like"/>
</dbReference>
<evidence type="ECO:0000313" key="5">
    <source>
        <dbReference type="Proteomes" id="UP001207228"/>
    </source>
</evidence>
<reference evidence="4 5" key="1">
    <citation type="submission" date="2022-11" db="EMBL/GenBank/DDBJ databases">
        <title>The characterization of three novel Bacteroidetes species and genomic analysis of their roles in tidal elemental geochemical cycles.</title>
        <authorList>
            <person name="Ma K.-J."/>
        </authorList>
    </citation>
    <scope>NUCLEOTIDE SEQUENCE [LARGE SCALE GENOMIC DNA]</scope>
    <source>
        <strain evidence="4 5">M82</strain>
    </source>
</reference>
<accession>A0ABT3RIT0</accession>
<dbReference type="SMART" id="SM00448">
    <property type="entry name" value="REC"/>
    <property type="match status" value="1"/>
</dbReference>
<comment type="caution">
    <text evidence="4">The sequence shown here is derived from an EMBL/GenBank/DDBJ whole genome shotgun (WGS) entry which is preliminary data.</text>
</comment>
<name>A0ABT3RIT0_9BACT</name>
<dbReference type="PROSITE" id="PS50930">
    <property type="entry name" value="HTH_LYTTR"/>
    <property type="match status" value="1"/>
</dbReference>
<dbReference type="PANTHER" id="PTHR37299">
    <property type="entry name" value="TRANSCRIPTIONAL REGULATOR-RELATED"/>
    <property type="match status" value="1"/>
</dbReference>
<evidence type="ECO:0000256" key="1">
    <source>
        <dbReference type="PROSITE-ProRule" id="PRU00169"/>
    </source>
</evidence>
<gene>
    <name evidence="4" type="ORF">OO017_17270</name>
</gene>
<protein>
    <submittedName>
        <fullName evidence="4">LytTR family DNA-binding domain-containing protein</fullName>
    </submittedName>
</protein>
<dbReference type="PANTHER" id="PTHR37299:SF1">
    <property type="entry name" value="STAGE 0 SPORULATION PROTEIN A HOMOLOG"/>
    <property type="match status" value="1"/>
</dbReference>
<dbReference type="InterPro" id="IPR007492">
    <property type="entry name" value="LytTR_DNA-bd_dom"/>
</dbReference>
<dbReference type="Gene3D" id="2.40.50.1020">
    <property type="entry name" value="LytTr DNA-binding domain"/>
    <property type="match status" value="1"/>
</dbReference>
<evidence type="ECO:0000313" key="4">
    <source>
        <dbReference type="EMBL" id="MCX2741710.1"/>
    </source>
</evidence>
<dbReference type="SUPFAM" id="SSF52172">
    <property type="entry name" value="CheY-like"/>
    <property type="match status" value="1"/>
</dbReference>
<dbReference type="PROSITE" id="PS50110">
    <property type="entry name" value="RESPONSE_REGULATORY"/>
    <property type="match status" value="1"/>
</dbReference>
<dbReference type="GO" id="GO:0003677">
    <property type="term" value="F:DNA binding"/>
    <property type="evidence" value="ECO:0007669"/>
    <property type="project" value="UniProtKB-KW"/>
</dbReference>
<dbReference type="EMBL" id="JAPFQO010000012">
    <property type="protein sequence ID" value="MCX2741710.1"/>
    <property type="molecule type" value="Genomic_DNA"/>
</dbReference>
<dbReference type="Proteomes" id="UP001207228">
    <property type="component" value="Unassembled WGS sequence"/>
</dbReference>
<dbReference type="Pfam" id="PF04397">
    <property type="entry name" value="LytTR"/>
    <property type="match status" value="1"/>
</dbReference>
<dbReference type="SMART" id="SM00850">
    <property type="entry name" value="LytTR"/>
    <property type="match status" value="1"/>
</dbReference>
<dbReference type="RefSeq" id="WP_266053945.1">
    <property type="nucleotide sequence ID" value="NZ_JAPFQO010000012.1"/>
</dbReference>
<evidence type="ECO:0000259" key="3">
    <source>
        <dbReference type="PROSITE" id="PS50930"/>
    </source>
</evidence>